<evidence type="ECO:0000256" key="1">
    <source>
        <dbReference type="SAM" id="Phobius"/>
    </source>
</evidence>
<keyword evidence="1" id="KW-0812">Transmembrane</keyword>
<keyword evidence="3" id="KW-1185">Reference proteome</keyword>
<sequence>MLGLSIISPFAQVAGQDPNRLPVISRLATVCDDYPPGSTAPPLVFTTVGTRTGNGFGFPSATRTSSTTSSVSTTSEAAAANASTSSSTALAARGVAVPGALAWFANLGSFILSLFILL</sequence>
<dbReference type="EMBL" id="MU853225">
    <property type="protein sequence ID" value="KAK4125902.1"/>
    <property type="molecule type" value="Genomic_DNA"/>
</dbReference>
<accession>A0AAN6Z5K7</accession>
<feature type="transmembrane region" description="Helical" evidence="1">
    <location>
        <begin position="95"/>
        <end position="117"/>
    </location>
</feature>
<protein>
    <submittedName>
        <fullName evidence="2">Uncharacterized protein</fullName>
    </submittedName>
</protein>
<comment type="caution">
    <text evidence="2">The sequence shown here is derived from an EMBL/GenBank/DDBJ whole genome shotgun (WGS) entry which is preliminary data.</text>
</comment>
<dbReference type="AlphaFoldDB" id="A0AAN6Z5K7"/>
<proteinExistence type="predicted"/>
<keyword evidence="1" id="KW-0472">Membrane</keyword>
<reference evidence="2" key="2">
    <citation type="submission" date="2023-05" db="EMBL/GenBank/DDBJ databases">
        <authorList>
            <consortium name="Lawrence Berkeley National Laboratory"/>
            <person name="Steindorff A."/>
            <person name="Hensen N."/>
            <person name="Bonometti L."/>
            <person name="Westerberg I."/>
            <person name="Brannstrom I.O."/>
            <person name="Guillou S."/>
            <person name="Cros-Aarteil S."/>
            <person name="Calhoun S."/>
            <person name="Haridas S."/>
            <person name="Kuo A."/>
            <person name="Mondo S."/>
            <person name="Pangilinan J."/>
            <person name="Riley R."/>
            <person name="Labutti K."/>
            <person name="Andreopoulos B."/>
            <person name="Lipzen A."/>
            <person name="Chen C."/>
            <person name="Yanf M."/>
            <person name="Daum C."/>
            <person name="Ng V."/>
            <person name="Clum A."/>
            <person name="Ohm R."/>
            <person name="Martin F."/>
            <person name="Silar P."/>
            <person name="Natvig D."/>
            <person name="Lalanne C."/>
            <person name="Gautier V."/>
            <person name="Ament-Velasquez S.L."/>
            <person name="Kruys A."/>
            <person name="Hutchinson M.I."/>
            <person name="Powell A.J."/>
            <person name="Barry K."/>
            <person name="Miller A.N."/>
            <person name="Grigoriev I.V."/>
            <person name="Debuchy R."/>
            <person name="Gladieux P."/>
            <person name="Thoren M.H."/>
            <person name="Johannesson H."/>
        </authorList>
    </citation>
    <scope>NUCLEOTIDE SEQUENCE</scope>
    <source>
        <strain evidence="2">CBS 731.68</strain>
    </source>
</reference>
<name>A0AAN6Z5K7_9PEZI</name>
<reference evidence="2" key="1">
    <citation type="journal article" date="2023" name="Mol. Phylogenet. Evol.">
        <title>Genome-scale phylogeny and comparative genomics of the fungal order Sordariales.</title>
        <authorList>
            <person name="Hensen N."/>
            <person name="Bonometti L."/>
            <person name="Westerberg I."/>
            <person name="Brannstrom I.O."/>
            <person name="Guillou S."/>
            <person name="Cros-Aarteil S."/>
            <person name="Calhoun S."/>
            <person name="Haridas S."/>
            <person name="Kuo A."/>
            <person name="Mondo S."/>
            <person name="Pangilinan J."/>
            <person name="Riley R."/>
            <person name="LaButti K."/>
            <person name="Andreopoulos B."/>
            <person name="Lipzen A."/>
            <person name="Chen C."/>
            <person name="Yan M."/>
            <person name="Daum C."/>
            <person name="Ng V."/>
            <person name="Clum A."/>
            <person name="Steindorff A."/>
            <person name="Ohm R.A."/>
            <person name="Martin F."/>
            <person name="Silar P."/>
            <person name="Natvig D.O."/>
            <person name="Lalanne C."/>
            <person name="Gautier V."/>
            <person name="Ament-Velasquez S.L."/>
            <person name="Kruys A."/>
            <person name="Hutchinson M.I."/>
            <person name="Powell A.J."/>
            <person name="Barry K."/>
            <person name="Miller A.N."/>
            <person name="Grigoriev I.V."/>
            <person name="Debuchy R."/>
            <person name="Gladieux P."/>
            <person name="Hiltunen Thoren M."/>
            <person name="Johannesson H."/>
        </authorList>
    </citation>
    <scope>NUCLEOTIDE SEQUENCE</scope>
    <source>
        <strain evidence="2">CBS 731.68</strain>
    </source>
</reference>
<keyword evidence="1" id="KW-1133">Transmembrane helix</keyword>
<dbReference type="RefSeq" id="XP_062649673.1">
    <property type="nucleotide sequence ID" value="XM_062786616.1"/>
</dbReference>
<dbReference type="Proteomes" id="UP001302602">
    <property type="component" value="Unassembled WGS sequence"/>
</dbReference>
<organism evidence="2 3">
    <name type="scientific">Parathielavia appendiculata</name>
    <dbReference type="NCBI Taxonomy" id="2587402"/>
    <lineage>
        <taxon>Eukaryota</taxon>
        <taxon>Fungi</taxon>
        <taxon>Dikarya</taxon>
        <taxon>Ascomycota</taxon>
        <taxon>Pezizomycotina</taxon>
        <taxon>Sordariomycetes</taxon>
        <taxon>Sordariomycetidae</taxon>
        <taxon>Sordariales</taxon>
        <taxon>Chaetomiaceae</taxon>
        <taxon>Parathielavia</taxon>
    </lineage>
</organism>
<dbReference type="GeneID" id="87823384"/>
<evidence type="ECO:0000313" key="3">
    <source>
        <dbReference type="Proteomes" id="UP001302602"/>
    </source>
</evidence>
<gene>
    <name evidence="2" type="ORF">N657DRAFT_281959</name>
</gene>
<evidence type="ECO:0000313" key="2">
    <source>
        <dbReference type="EMBL" id="KAK4125902.1"/>
    </source>
</evidence>